<keyword evidence="3" id="KW-1185">Reference proteome</keyword>
<proteinExistence type="predicted"/>
<name>A0A9D4YTG9_CHLVU</name>
<feature type="compositionally biased region" description="Pro residues" evidence="1">
    <location>
        <begin position="105"/>
        <end position="114"/>
    </location>
</feature>
<comment type="caution">
    <text evidence="2">The sequence shown here is derived from an EMBL/GenBank/DDBJ whole genome shotgun (WGS) entry which is preliminary data.</text>
</comment>
<evidence type="ECO:0000313" key="3">
    <source>
        <dbReference type="Proteomes" id="UP001055712"/>
    </source>
</evidence>
<reference evidence="2" key="2">
    <citation type="submission" date="2020-11" db="EMBL/GenBank/DDBJ databases">
        <authorList>
            <person name="Cecchin M."/>
            <person name="Marcolungo L."/>
            <person name="Rossato M."/>
            <person name="Girolomoni L."/>
            <person name="Cosentino E."/>
            <person name="Cuine S."/>
            <person name="Li-Beisson Y."/>
            <person name="Delledonne M."/>
            <person name="Ballottari M."/>
        </authorList>
    </citation>
    <scope>NUCLEOTIDE SEQUENCE</scope>
    <source>
        <strain evidence="2">211/11P</strain>
        <tissue evidence="2">Whole cell</tissue>
    </source>
</reference>
<protein>
    <submittedName>
        <fullName evidence="2">Uncharacterized protein</fullName>
    </submittedName>
</protein>
<sequence>MVPNQTVGLGERLSAQLQCLAGDECAILTEIESQTASLASLMQQGATRLCPTASRTATDAVLSLLSTIKAAQLPPTTPRDAAARLNCSAQQLLHVLQQALVPSPSSLPQPPPTPASNRTHAAGHTAQQQHDELCELVRQLGFSSDDWQAASAALSLRTSQALQPSGATQRLEARAALSSSHSPVCSPLDSLLLAAVETSAWNLGQPSLLHTAVKQLLWLLRRLPVDAQGQLGLTAVGWAAYWQLEPLALQQALAEILQAATQQQQQQQQQQQCEQQHQEQHQQNKQQRRQQQNKQPHLRQQQLEEAPAGPWGPTLQDLLAQQPHWAATAAAAARNPGIHLVIRHTLHAWLAASGSCAAWRLLLLYLQAARSAHEAALQQERQLPAQLRVLYPAGLAPAATVLHTQLPSEGGVAEVVALLQGFLAARVAPAP</sequence>
<reference evidence="2" key="1">
    <citation type="journal article" date="2019" name="Plant J.">
        <title>Chlorella vulgaris genome assembly and annotation reveals the molecular basis for metabolic acclimation to high light conditions.</title>
        <authorList>
            <person name="Cecchin M."/>
            <person name="Marcolungo L."/>
            <person name="Rossato M."/>
            <person name="Girolomoni L."/>
            <person name="Cosentino E."/>
            <person name="Cuine S."/>
            <person name="Li-Beisson Y."/>
            <person name="Delledonne M."/>
            <person name="Ballottari M."/>
        </authorList>
    </citation>
    <scope>NUCLEOTIDE SEQUENCE</scope>
    <source>
        <strain evidence="2">211/11P</strain>
    </source>
</reference>
<feature type="region of interest" description="Disordered" evidence="1">
    <location>
        <begin position="277"/>
        <end position="301"/>
    </location>
</feature>
<gene>
    <name evidence="2" type="ORF">D9Q98_009010</name>
</gene>
<feature type="compositionally biased region" description="Low complexity" evidence="1">
    <location>
        <begin position="283"/>
        <end position="295"/>
    </location>
</feature>
<feature type="region of interest" description="Disordered" evidence="1">
    <location>
        <begin position="102"/>
        <end position="128"/>
    </location>
</feature>
<evidence type="ECO:0000256" key="1">
    <source>
        <dbReference type="SAM" id="MobiDB-lite"/>
    </source>
</evidence>
<dbReference type="Proteomes" id="UP001055712">
    <property type="component" value="Unassembled WGS sequence"/>
</dbReference>
<accession>A0A9D4YTG9</accession>
<evidence type="ECO:0000313" key="2">
    <source>
        <dbReference type="EMBL" id="KAI3425242.1"/>
    </source>
</evidence>
<dbReference type="OrthoDB" id="10679024at2759"/>
<dbReference type="EMBL" id="SIDB01000012">
    <property type="protein sequence ID" value="KAI3425242.1"/>
    <property type="molecule type" value="Genomic_DNA"/>
</dbReference>
<organism evidence="2 3">
    <name type="scientific">Chlorella vulgaris</name>
    <name type="common">Green alga</name>
    <dbReference type="NCBI Taxonomy" id="3077"/>
    <lineage>
        <taxon>Eukaryota</taxon>
        <taxon>Viridiplantae</taxon>
        <taxon>Chlorophyta</taxon>
        <taxon>core chlorophytes</taxon>
        <taxon>Trebouxiophyceae</taxon>
        <taxon>Chlorellales</taxon>
        <taxon>Chlorellaceae</taxon>
        <taxon>Chlorella clade</taxon>
        <taxon>Chlorella</taxon>
    </lineage>
</organism>
<dbReference type="AlphaFoldDB" id="A0A9D4YTG9"/>